<organism evidence="3 4">
    <name type="scientific">Halomonas salifodinae</name>
    <dbReference type="NCBI Taxonomy" id="438745"/>
    <lineage>
        <taxon>Bacteria</taxon>
        <taxon>Pseudomonadati</taxon>
        <taxon>Pseudomonadota</taxon>
        <taxon>Gammaproteobacteria</taxon>
        <taxon>Oceanospirillales</taxon>
        <taxon>Halomonadaceae</taxon>
        <taxon>Halomonas</taxon>
    </lineage>
</organism>
<dbReference type="PANTHER" id="PTHR48081:SF33">
    <property type="entry name" value="KYNURENINE FORMAMIDASE"/>
    <property type="match status" value="1"/>
</dbReference>
<comment type="caution">
    <text evidence="3">The sequence shown here is derived from an EMBL/GenBank/DDBJ whole genome shotgun (WGS) entry which is preliminary data.</text>
</comment>
<keyword evidence="4" id="KW-1185">Reference proteome</keyword>
<accession>A0ABW2EWB7</accession>
<dbReference type="InterPro" id="IPR050300">
    <property type="entry name" value="GDXG_lipolytic_enzyme"/>
</dbReference>
<sequence length="396" mass="43139">MKKRESVSDITVEMALNAASIDWQADIEAAFREALVTLLGRLKAVGGSPAGMRHLSVTSPAGRLDPRLPACDRLWREVFGGFKPASFAIEATSAPRVILSLELEGETAASPSDAPVWRGLAAAAVNTAYSARAAVPDHLDIFVRWREAGERFLATRKVSRDLSYGQARLQRFDFFPASRAQAPLLIFIHGGYWQAMDKAEHAPLLAGHLAAGWAVAVLNYRLCPEVTIAEQVEDVRQALRHLWHGAERYGIDRKCIQVVGHSAGGHLGACLVSSDWPTLDPDMPATPIRAALLISGIFDLEPMRHMSFGPLLGLPDEKTARALSPLLTAPNPGLRLHLAVGERESEAFHWQSRELARRWGERLQGIEVSSVADTHHFSVLEALSSGALLRTSLALA</sequence>
<gene>
    <name evidence="3" type="ORF">ACFQH5_02040</name>
</gene>
<evidence type="ECO:0000313" key="3">
    <source>
        <dbReference type="EMBL" id="MFC7088329.1"/>
    </source>
</evidence>
<evidence type="ECO:0000259" key="2">
    <source>
        <dbReference type="Pfam" id="PF20434"/>
    </source>
</evidence>
<dbReference type="Proteomes" id="UP001596411">
    <property type="component" value="Unassembled WGS sequence"/>
</dbReference>
<dbReference type="RefSeq" id="WP_346061609.1">
    <property type="nucleotide sequence ID" value="NZ_BAAADR010000004.1"/>
</dbReference>
<evidence type="ECO:0000313" key="4">
    <source>
        <dbReference type="Proteomes" id="UP001596411"/>
    </source>
</evidence>
<dbReference type="EMBL" id="JBHSZP010000002">
    <property type="protein sequence ID" value="MFC7088329.1"/>
    <property type="molecule type" value="Genomic_DNA"/>
</dbReference>
<reference evidence="4" key="1">
    <citation type="journal article" date="2019" name="Int. J. Syst. Evol. Microbiol.">
        <title>The Global Catalogue of Microorganisms (GCM) 10K type strain sequencing project: providing services to taxonomists for standard genome sequencing and annotation.</title>
        <authorList>
            <consortium name="The Broad Institute Genomics Platform"/>
            <consortium name="The Broad Institute Genome Sequencing Center for Infectious Disease"/>
            <person name="Wu L."/>
            <person name="Ma J."/>
        </authorList>
    </citation>
    <scope>NUCLEOTIDE SEQUENCE [LARGE SCALE GENOMIC DNA]</scope>
    <source>
        <strain evidence="4">CGMCC 1.13666</strain>
    </source>
</reference>
<proteinExistence type="predicted"/>
<protein>
    <submittedName>
        <fullName evidence="3">Alpha/beta hydrolase fold domain-containing protein</fullName>
    </submittedName>
</protein>
<dbReference type="InterPro" id="IPR049492">
    <property type="entry name" value="BD-FAE-like_dom"/>
</dbReference>
<dbReference type="PANTHER" id="PTHR48081">
    <property type="entry name" value="AB HYDROLASE SUPERFAMILY PROTEIN C4A8.06C"/>
    <property type="match status" value="1"/>
</dbReference>
<dbReference type="SUPFAM" id="SSF53474">
    <property type="entry name" value="alpha/beta-Hydrolases"/>
    <property type="match status" value="1"/>
</dbReference>
<feature type="domain" description="BD-FAE-like" evidence="2">
    <location>
        <begin position="178"/>
        <end position="271"/>
    </location>
</feature>
<dbReference type="GO" id="GO:0016787">
    <property type="term" value="F:hydrolase activity"/>
    <property type="evidence" value="ECO:0007669"/>
    <property type="project" value="UniProtKB-KW"/>
</dbReference>
<name>A0ABW2EWB7_9GAMM</name>
<dbReference type="InterPro" id="IPR029058">
    <property type="entry name" value="AB_hydrolase_fold"/>
</dbReference>
<keyword evidence="1 3" id="KW-0378">Hydrolase</keyword>
<dbReference type="Gene3D" id="3.40.50.1820">
    <property type="entry name" value="alpha/beta hydrolase"/>
    <property type="match status" value="1"/>
</dbReference>
<evidence type="ECO:0000256" key="1">
    <source>
        <dbReference type="ARBA" id="ARBA00022801"/>
    </source>
</evidence>
<dbReference type="SUPFAM" id="SSF55298">
    <property type="entry name" value="YjgF-like"/>
    <property type="match status" value="1"/>
</dbReference>
<dbReference type="InterPro" id="IPR035959">
    <property type="entry name" value="RutC-like_sf"/>
</dbReference>
<dbReference type="Pfam" id="PF20434">
    <property type="entry name" value="BD-FAE"/>
    <property type="match status" value="1"/>
</dbReference>